<feature type="transmembrane region" description="Helical" evidence="7">
    <location>
        <begin position="351"/>
        <end position="376"/>
    </location>
</feature>
<keyword evidence="3 7" id="KW-0812">Transmembrane</keyword>
<organism evidence="10">
    <name type="scientific">uncultured Eubacteriales bacterium</name>
    <dbReference type="NCBI Taxonomy" id="172733"/>
    <lineage>
        <taxon>Bacteria</taxon>
        <taxon>Bacillati</taxon>
        <taxon>Bacillota</taxon>
        <taxon>Clostridia</taxon>
        <taxon>Eubacteriales</taxon>
        <taxon>environmental samples</taxon>
    </lineage>
</organism>
<accession>A0A212J7X8</accession>
<gene>
    <name evidence="10" type="ORF">KL86CLO1_10660</name>
</gene>
<dbReference type="InterPro" id="IPR003838">
    <property type="entry name" value="ABC3_permease_C"/>
</dbReference>
<evidence type="ECO:0000256" key="2">
    <source>
        <dbReference type="ARBA" id="ARBA00022475"/>
    </source>
</evidence>
<evidence type="ECO:0000256" key="1">
    <source>
        <dbReference type="ARBA" id="ARBA00004651"/>
    </source>
</evidence>
<evidence type="ECO:0000256" key="7">
    <source>
        <dbReference type="SAM" id="Phobius"/>
    </source>
</evidence>
<name>A0A212J7X8_9FIRM</name>
<proteinExistence type="inferred from homology"/>
<keyword evidence="5 7" id="KW-0472">Membrane</keyword>
<evidence type="ECO:0000256" key="3">
    <source>
        <dbReference type="ARBA" id="ARBA00022692"/>
    </source>
</evidence>
<keyword evidence="4 7" id="KW-1133">Transmembrane helix</keyword>
<dbReference type="GO" id="GO:0005886">
    <property type="term" value="C:plasma membrane"/>
    <property type="evidence" value="ECO:0007669"/>
    <property type="project" value="UniProtKB-SubCell"/>
</dbReference>
<feature type="transmembrane region" description="Helical" evidence="7">
    <location>
        <begin position="313"/>
        <end position="339"/>
    </location>
</feature>
<evidence type="ECO:0000313" key="10">
    <source>
        <dbReference type="EMBL" id="SBV95543.1"/>
    </source>
</evidence>
<dbReference type="InterPro" id="IPR050250">
    <property type="entry name" value="Macrolide_Exporter_MacB"/>
</dbReference>
<feature type="domain" description="MacB-like periplasmic core" evidence="9">
    <location>
        <begin position="18"/>
        <end position="234"/>
    </location>
</feature>
<feature type="transmembrane region" description="Helical" evidence="7">
    <location>
        <begin position="268"/>
        <end position="293"/>
    </location>
</feature>
<evidence type="ECO:0000256" key="5">
    <source>
        <dbReference type="ARBA" id="ARBA00023136"/>
    </source>
</evidence>
<protein>
    <submittedName>
        <fullName evidence="10">Efflux ABC transporter, permease protein</fullName>
    </submittedName>
</protein>
<dbReference type="AlphaFoldDB" id="A0A212J7X8"/>
<comment type="similarity">
    <text evidence="6">Belongs to the ABC-4 integral membrane protein family.</text>
</comment>
<evidence type="ECO:0000256" key="6">
    <source>
        <dbReference type="ARBA" id="ARBA00038076"/>
    </source>
</evidence>
<dbReference type="GO" id="GO:0022857">
    <property type="term" value="F:transmembrane transporter activity"/>
    <property type="evidence" value="ECO:0007669"/>
    <property type="project" value="TreeGrafter"/>
</dbReference>
<dbReference type="PANTHER" id="PTHR30572:SF4">
    <property type="entry name" value="ABC TRANSPORTER PERMEASE YTRF"/>
    <property type="match status" value="1"/>
</dbReference>
<dbReference type="EMBL" id="FLUN01000001">
    <property type="protein sequence ID" value="SBV95543.1"/>
    <property type="molecule type" value="Genomic_DNA"/>
</dbReference>
<feature type="transmembrane region" description="Helical" evidence="7">
    <location>
        <begin position="20"/>
        <end position="42"/>
    </location>
</feature>
<dbReference type="Pfam" id="PF12704">
    <property type="entry name" value="MacB_PCD"/>
    <property type="match status" value="1"/>
</dbReference>
<reference evidence="10" key="1">
    <citation type="submission" date="2016-04" db="EMBL/GenBank/DDBJ databases">
        <authorList>
            <person name="Evans L.H."/>
            <person name="Alamgir A."/>
            <person name="Owens N."/>
            <person name="Weber N.D."/>
            <person name="Virtaneva K."/>
            <person name="Barbian K."/>
            <person name="Babar A."/>
            <person name="Rosenke K."/>
        </authorList>
    </citation>
    <scope>NUCLEOTIDE SEQUENCE</scope>
    <source>
        <strain evidence="10">86</strain>
    </source>
</reference>
<evidence type="ECO:0000259" key="8">
    <source>
        <dbReference type="Pfam" id="PF02687"/>
    </source>
</evidence>
<feature type="domain" description="ABC3 transporter permease C-terminal" evidence="8">
    <location>
        <begin position="273"/>
        <end position="386"/>
    </location>
</feature>
<evidence type="ECO:0000256" key="4">
    <source>
        <dbReference type="ARBA" id="ARBA00022989"/>
    </source>
</evidence>
<comment type="subcellular location">
    <subcellularLocation>
        <location evidence="1">Cell membrane</location>
        <topology evidence="1">Multi-pass membrane protein</topology>
    </subcellularLocation>
</comment>
<sequence>MNSLLMALDSIREKKGRSFLTMLGIIIGVTAVLVLVALVSGYNADITAYYEKLGVNKVTVNFTWYDTTRAPDVMSLLYDYGNGTLSDKVEGVSPSLSTTMTAKYRTTTTEDTTVYFGGDQWSVCNNYTLDDGRDILDYDIESRSRVCVIGSYVAETLFQYADPIGQTIYLNAQPFTVVGTFYQKDGSAEDSMDNAIAIPYTLVRAIMSTDQITAYTVKVNKSDNMTAVINQLDAYLTGSVDSSVGTYKMENGNSAMTESNDEMTSMSVVLGGIAGIALLVGGIGIMNIMLVTVTERTREIGIKKSIGAPRGEIVSQFLVEAAILSGCGGLIGIGLGFLLSAVLGKIMYDLILFPSTLVTVGAFLFSVAIGIVFGIYPAVKASNLQPVDALRAD</sequence>
<evidence type="ECO:0000259" key="9">
    <source>
        <dbReference type="Pfam" id="PF12704"/>
    </source>
</evidence>
<keyword evidence="2" id="KW-1003">Cell membrane</keyword>
<dbReference type="Pfam" id="PF02687">
    <property type="entry name" value="FtsX"/>
    <property type="match status" value="1"/>
</dbReference>
<dbReference type="PANTHER" id="PTHR30572">
    <property type="entry name" value="MEMBRANE COMPONENT OF TRANSPORTER-RELATED"/>
    <property type="match status" value="1"/>
</dbReference>
<dbReference type="InterPro" id="IPR025857">
    <property type="entry name" value="MacB_PCD"/>
</dbReference>